<organism evidence="4 5">
    <name type="scientific">Thiomicrorhabdus marina</name>
    <dbReference type="NCBI Taxonomy" id="2818442"/>
    <lineage>
        <taxon>Bacteria</taxon>
        <taxon>Pseudomonadati</taxon>
        <taxon>Pseudomonadota</taxon>
        <taxon>Gammaproteobacteria</taxon>
        <taxon>Thiotrichales</taxon>
        <taxon>Piscirickettsiaceae</taxon>
        <taxon>Thiomicrorhabdus</taxon>
    </lineage>
</organism>
<dbReference type="Pfam" id="PF04280">
    <property type="entry name" value="Tim44"/>
    <property type="match status" value="1"/>
</dbReference>
<feature type="transmembrane region" description="Helical" evidence="2">
    <location>
        <begin position="109"/>
        <end position="129"/>
    </location>
</feature>
<protein>
    <submittedName>
        <fullName evidence="4">TIM44-like domain-containing protein</fullName>
    </submittedName>
</protein>
<name>A0ABS3Q294_9GAMM</name>
<dbReference type="SMART" id="SM00978">
    <property type="entry name" value="Tim44"/>
    <property type="match status" value="1"/>
</dbReference>
<dbReference type="EMBL" id="JAGETV010000003">
    <property type="protein sequence ID" value="MBO1926445.1"/>
    <property type="molecule type" value="Genomic_DNA"/>
</dbReference>
<reference evidence="4 5" key="1">
    <citation type="submission" date="2021-03" db="EMBL/GenBank/DDBJ databases">
        <title>Thiomicrorhabdus sp.nov.,novel sulfur-oxidizing bacteria isolated from coastal sediment.</title>
        <authorList>
            <person name="Liu X."/>
        </authorList>
    </citation>
    <scope>NUCLEOTIDE SEQUENCE [LARGE SCALE GENOMIC DNA]</scope>
    <source>
        <strain evidence="4 5">6S2-11</strain>
    </source>
</reference>
<evidence type="ECO:0000313" key="4">
    <source>
        <dbReference type="EMBL" id="MBO1926445.1"/>
    </source>
</evidence>
<gene>
    <name evidence="4" type="ORF">J3998_02565</name>
</gene>
<evidence type="ECO:0000256" key="2">
    <source>
        <dbReference type="SAM" id="Phobius"/>
    </source>
</evidence>
<dbReference type="InterPro" id="IPR032710">
    <property type="entry name" value="NTF2-like_dom_sf"/>
</dbReference>
<keyword evidence="2" id="KW-0472">Membrane</keyword>
<feature type="compositionally biased region" description="Low complexity" evidence="1">
    <location>
        <begin position="139"/>
        <end position="164"/>
    </location>
</feature>
<dbReference type="RefSeq" id="WP_208147460.1">
    <property type="nucleotide sequence ID" value="NZ_JAGETV010000003.1"/>
</dbReference>
<feature type="transmembrane region" description="Helical" evidence="2">
    <location>
        <begin position="84"/>
        <end position="102"/>
    </location>
</feature>
<dbReference type="PANTHER" id="PTHR41542">
    <property type="entry name" value="BLL5807 PROTEIN"/>
    <property type="match status" value="1"/>
</dbReference>
<proteinExistence type="predicted"/>
<evidence type="ECO:0000256" key="1">
    <source>
        <dbReference type="SAM" id="MobiDB-lite"/>
    </source>
</evidence>
<evidence type="ECO:0000313" key="5">
    <source>
        <dbReference type="Proteomes" id="UP000664835"/>
    </source>
</evidence>
<keyword evidence="5" id="KW-1185">Reference proteome</keyword>
<accession>A0ABS3Q294</accession>
<feature type="domain" description="Tim44-like" evidence="3">
    <location>
        <begin position="190"/>
        <end position="320"/>
    </location>
</feature>
<feature type="region of interest" description="Disordered" evidence="1">
    <location>
        <begin position="139"/>
        <end position="169"/>
    </location>
</feature>
<dbReference type="PANTHER" id="PTHR41542:SF1">
    <property type="entry name" value="BLL5807 PROTEIN"/>
    <property type="match status" value="1"/>
</dbReference>
<dbReference type="InterPro" id="IPR007379">
    <property type="entry name" value="Tim44-like_dom"/>
</dbReference>
<sequence>MSLIQSRLPVLFIALFTLLFAFSQVAEAKRLGGGKSFGYSKQVAPKSFNQKSTTQDSKQSTAGTAPAGAAAAGSTAAKSGAAKWLGPLAGLAVGGLLAAMIFGDAFEGIQFMDILLFALIAFILFKLFMRKKQQTVEPQPAYQGYQQPQQAEPQPTPQPMQVQQRETHTPYDPNVGGSIIGSGLSGEAPSDNAQPVTETPEWFNEEGFKDAATQHFIALQKAWDEVDLAALEGYCAPSLYQALVAELAGVEPGDNQTNVDSVSAEIVDKVIEDNYFIVSVRYSGFIEENANEGAHAFSEIWHIRRLQEGEGNWQIAGIQQEQR</sequence>
<keyword evidence="2" id="KW-1133">Transmembrane helix</keyword>
<evidence type="ECO:0000259" key="3">
    <source>
        <dbReference type="SMART" id="SM00978"/>
    </source>
</evidence>
<dbReference type="Proteomes" id="UP000664835">
    <property type="component" value="Unassembled WGS sequence"/>
</dbReference>
<keyword evidence="2" id="KW-0812">Transmembrane</keyword>
<comment type="caution">
    <text evidence="4">The sequence shown here is derived from an EMBL/GenBank/DDBJ whole genome shotgun (WGS) entry which is preliminary data.</text>
</comment>
<dbReference type="SUPFAM" id="SSF54427">
    <property type="entry name" value="NTF2-like"/>
    <property type="match status" value="1"/>
</dbReference>